<evidence type="ECO:0000259" key="8">
    <source>
        <dbReference type="SMART" id="SM00986"/>
    </source>
</evidence>
<gene>
    <name evidence="9" type="ORF">ACJDT4_22990</name>
</gene>
<dbReference type="InterPro" id="IPR036895">
    <property type="entry name" value="Uracil-DNA_glycosylase-like_sf"/>
</dbReference>
<evidence type="ECO:0000256" key="4">
    <source>
        <dbReference type="ARBA" id="ARBA00022801"/>
    </source>
</evidence>
<dbReference type="InterPro" id="IPR051536">
    <property type="entry name" value="UDG_Type-4/5"/>
</dbReference>
<evidence type="ECO:0000313" key="9">
    <source>
        <dbReference type="EMBL" id="MFL0253277.1"/>
    </source>
</evidence>
<dbReference type="Gene3D" id="3.40.470.10">
    <property type="entry name" value="Uracil-DNA glycosylase-like domain"/>
    <property type="match status" value="1"/>
</dbReference>
<keyword evidence="2" id="KW-0479">Metal-binding</keyword>
<accession>A0ABW8TLQ5</accession>
<dbReference type="EC" id="3.2.2.27" evidence="9"/>
<keyword evidence="4 9" id="KW-0378">Hydrolase</keyword>
<dbReference type="CDD" id="cd10030">
    <property type="entry name" value="UDG-F4_TTUDGA_SPO1dp_like"/>
    <property type="match status" value="1"/>
</dbReference>
<feature type="domain" description="Uracil-DNA glycosylase-like" evidence="8">
    <location>
        <begin position="28"/>
        <end position="192"/>
    </location>
</feature>
<dbReference type="SUPFAM" id="SSF52141">
    <property type="entry name" value="Uracil-DNA glycosylase-like"/>
    <property type="match status" value="1"/>
</dbReference>
<dbReference type="SMART" id="SM00987">
    <property type="entry name" value="UreE_C"/>
    <property type="match status" value="1"/>
</dbReference>
<dbReference type="SMART" id="SM00986">
    <property type="entry name" value="UDG"/>
    <property type="match status" value="1"/>
</dbReference>
<dbReference type="Pfam" id="PF03167">
    <property type="entry name" value="UDG"/>
    <property type="match status" value="1"/>
</dbReference>
<evidence type="ECO:0000256" key="1">
    <source>
        <dbReference type="ARBA" id="ARBA00022485"/>
    </source>
</evidence>
<keyword evidence="7" id="KW-0234">DNA repair</keyword>
<protein>
    <submittedName>
        <fullName evidence="9">Uracil-DNA glycosylase</fullName>
        <ecNumber evidence="9">3.2.2.27</ecNumber>
    </submittedName>
</protein>
<reference evidence="9 10" key="1">
    <citation type="submission" date="2024-11" db="EMBL/GenBank/DDBJ databases">
        <authorList>
            <person name="Heng Y.C."/>
            <person name="Lim A.C.H."/>
            <person name="Lee J.K.Y."/>
            <person name="Kittelmann S."/>
        </authorList>
    </citation>
    <scope>NUCLEOTIDE SEQUENCE [LARGE SCALE GENOMIC DNA]</scope>
    <source>
        <strain evidence="9 10">WILCCON 0114</strain>
    </source>
</reference>
<evidence type="ECO:0000256" key="5">
    <source>
        <dbReference type="ARBA" id="ARBA00023004"/>
    </source>
</evidence>
<keyword evidence="9" id="KW-0326">Glycosidase</keyword>
<evidence type="ECO:0000313" key="10">
    <source>
        <dbReference type="Proteomes" id="UP001623592"/>
    </source>
</evidence>
<proteinExistence type="predicted"/>
<dbReference type="InterPro" id="IPR005122">
    <property type="entry name" value="Uracil-DNA_glycosylase-like"/>
</dbReference>
<dbReference type="PANTHER" id="PTHR33693">
    <property type="entry name" value="TYPE-5 URACIL-DNA GLYCOSYLASE"/>
    <property type="match status" value="1"/>
</dbReference>
<keyword evidence="1" id="KW-0004">4Fe-4S</keyword>
<evidence type="ECO:0000256" key="3">
    <source>
        <dbReference type="ARBA" id="ARBA00022763"/>
    </source>
</evidence>
<keyword evidence="5" id="KW-0408">Iron</keyword>
<dbReference type="GO" id="GO:0004844">
    <property type="term" value="F:uracil DNA N-glycosylase activity"/>
    <property type="evidence" value="ECO:0007669"/>
    <property type="project" value="UniProtKB-EC"/>
</dbReference>
<comment type="caution">
    <text evidence="9">The sequence shown here is derived from an EMBL/GenBank/DDBJ whole genome shotgun (WGS) entry which is preliminary data.</text>
</comment>
<dbReference type="RefSeq" id="WP_406789947.1">
    <property type="nucleotide sequence ID" value="NZ_JBJIAA010000031.1"/>
</dbReference>
<dbReference type="Proteomes" id="UP001623592">
    <property type="component" value="Unassembled WGS sequence"/>
</dbReference>
<sequence length="201" mass="22919">MNEYDLIKLRIKEICENYDKSSIGGWITGDGPIPADIMFIGEAPGKNEVESGKPFVGMAGKTFEEYLNSIGLSRKDVRITNTCFFRPIKINLSKSGKTTISNRPPKISEVNLFKEVLDKEIKLVNPKIIITLGNVPLKRLTNFKSIGECHGKLIYDDILKKHIFPMYHPSSLTYNRNDSFKEMYKNDWNLLKNAITNMKGR</sequence>
<evidence type="ECO:0000256" key="6">
    <source>
        <dbReference type="ARBA" id="ARBA00023014"/>
    </source>
</evidence>
<evidence type="ECO:0000256" key="7">
    <source>
        <dbReference type="ARBA" id="ARBA00023204"/>
    </source>
</evidence>
<keyword evidence="10" id="KW-1185">Reference proteome</keyword>
<dbReference type="EMBL" id="JBJIAA010000031">
    <property type="protein sequence ID" value="MFL0253277.1"/>
    <property type="molecule type" value="Genomic_DNA"/>
</dbReference>
<keyword evidence="6" id="KW-0411">Iron-sulfur</keyword>
<organism evidence="9 10">
    <name type="scientific">Clostridium neuense</name>
    <dbReference type="NCBI Taxonomy" id="1728934"/>
    <lineage>
        <taxon>Bacteria</taxon>
        <taxon>Bacillati</taxon>
        <taxon>Bacillota</taxon>
        <taxon>Clostridia</taxon>
        <taxon>Eubacteriales</taxon>
        <taxon>Clostridiaceae</taxon>
        <taxon>Clostridium</taxon>
    </lineage>
</organism>
<dbReference type="PANTHER" id="PTHR33693:SF1">
    <property type="entry name" value="TYPE-4 URACIL-DNA GLYCOSYLASE"/>
    <property type="match status" value="1"/>
</dbReference>
<name>A0ABW8TLQ5_9CLOT</name>
<evidence type="ECO:0000256" key="2">
    <source>
        <dbReference type="ARBA" id="ARBA00022723"/>
    </source>
</evidence>
<keyword evidence="3" id="KW-0227">DNA damage</keyword>